<accession>A0A2A3WKG4</accession>
<dbReference type="InterPro" id="IPR008767">
    <property type="entry name" value="Phage_SPP1_head-tail_adaptor"/>
</dbReference>
<evidence type="ECO:0000313" key="2">
    <source>
        <dbReference type="Proteomes" id="UP000630371"/>
    </source>
</evidence>
<dbReference type="InterPro" id="IPR038666">
    <property type="entry name" value="SSP1_head-tail_sf"/>
</dbReference>
<evidence type="ECO:0000313" key="1">
    <source>
        <dbReference type="EMBL" id="EGD0649326.1"/>
    </source>
</evidence>
<reference evidence="1" key="1">
    <citation type="submission" date="2018-08" db="EMBL/GenBank/DDBJ databases">
        <authorList>
            <consortium name="GenomeTrakr network: Whole genome sequencing for foodborne pathogen traceback"/>
        </authorList>
    </citation>
    <scope>NUCLEOTIDE SEQUENCE</scope>
    <source>
        <strain evidence="1">NC_STEC178</strain>
    </source>
</reference>
<dbReference type="AlphaFoldDB" id="A0A2A3WKG4"/>
<comment type="caution">
    <text evidence="1">The sequence shown here is derived from an EMBL/GenBank/DDBJ whole genome shotgun (WGS) entry which is preliminary data.</text>
</comment>
<proteinExistence type="predicted"/>
<organism evidence="1 2">
    <name type="scientific">Escherichia coli</name>
    <dbReference type="NCBI Taxonomy" id="562"/>
    <lineage>
        <taxon>Bacteria</taxon>
        <taxon>Pseudomonadati</taxon>
        <taxon>Pseudomonadota</taxon>
        <taxon>Gammaproteobacteria</taxon>
        <taxon>Enterobacterales</taxon>
        <taxon>Enterobacteriaceae</taxon>
        <taxon>Escherichia</taxon>
    </lineage>
</organism>
<gene>
    <name evidence="1" type="ORF">B6R31_003012</name>
</gene>
<name>A0A2A3WKG4_ECOLX</name>
<sequence>MKIRQSQTSATYLLPDPGELNRRIKIRLRVDEPTADFGTEPTYTESFDVWAKVAQPGAAAYQGSVQTENIVTHYFTIRFRHDITADHEVVYYGQEYRIRRIRDLNGQRRFLLLECEELRTARRRGECHESDSIFTRRL</sequence>
<protein>
    <submittedName>
        <fullName evidence="1">Phage head closure protein</fullName>
    </submittedName>
</protein>
<dbReference type="Pfam" id="PF05521">
    <property type="entry name" value="Phage_HCP"/>
    <property type="match status" value="1"/>
</dbReference>
<dbReference type="RefSeq" id="WP_000702447.1">
    <property type="nucleotide sequence ID" value="NZ_BFQN01000004.1"/>
</dbReference>
<dbReference type="EMBL" id="AAVQAW010000013">
    <property type="protein sequence ID" value="EGD0649326.1"/>
    <property type="molecule type" value="Genomic_DNA"/>
</dbReference>
<dbReference type="Gene3D" id="2.40.10.270">
    <property type="entry name" value="Bacteriophage SPP1 head-tail adaptor protein"/>
    <property type="match status" value="1"/>
</dbReference>
<dbReference type="NCBIfam" id="TIGR01563">
    <property type="entry name" value="gp16_SPP1"/>
    <property type="match status" value="1"/>
</dbReference>
<dbReference type="Proteomes" id="UP000630371">
    <property type="component" value="Unassembled WGS sequence"/>
</dbReference>